<evidence type="ECO:0000313" key="3">
    <source>
        <dbReference type="Proteomes" id="UP001595075"/>
    </source>
</evidence>
<dbReference type="EMBL" id="JAZHXI010000010">
    <property type="protein sequence ID" value="KAL2066905.1"/>
    <property type="molecule type" value="Genomic_DNA"/>
</dbReference>
<evidence type="ECO:0000256" key="1">
    <source>
        <dbReference type="SAM" id="MobiDB-lite"/>
    </source>
</evidence>
<keyword evidence="3" id="KW-1185">Reference proteome</keyword>
<accession>A0ABR4CAE9</accession>
<comment type="caution">
    <text evidence="2">The sequence shown here is derived from an EMBL/GenBank/DDBJ whole genome shotgun (WGS) entry which is preliminary data.</text>
</comment>
<protein>
    <submittedName>
        <fullName evidence="2">Uncharacterized protein</fullName>
    </submittedName>
</protein>
<feature type="region of interest" description="Disordered" evidence="1">
    <location>
        <begin position="25"/>
        <end position="56"/>
    </location>
</feature>
<sequence length="107" mass="12059">MQQTIKSSAILHVFTKEYRLAKRREKKHREKYGTYPDVGPSMAGDTSAINPYPRPVGSTPDLTTCNKTFLEKFTILLLVTLRISQESSDVCGAQARRISLTIGERRS</sequence>
<reference evidence="2 3" key="1">
    <citation type="journal article" date="2024" name="Commun. Biol.">
        <title>Comparative genomic analysis of thermophilic fungi reveals convergent evolutionary adaptations and gene losses.</title>
        <authorList>
            <person name="Steindorff A.S."/>
            <person name="Aguilar-Pontes M.V."/>
            <person name="Robinson A.J."/>
            <person name="Andreopoulos B."/>
            <person name="LaButti K."/>
            <person name="Kuo A."/>
            <person name="Mondo S."/>
            <person name="Riley R."/>
            <person name="Otillar R."/>
            <person name="Haridas S."/>
            <person name="Lipzen A."/>
            <person name="Grimwood J."/>
            <person name="Schmutz J."/>
            <person name="Clum A."/>
            <person name="Reid I.D."/>
            <person name="Moisan M.C."/>
            <person name="Butler G."/>
            <person name="Nguyen T.T.M."/>
            <person name="Dewar K."/>
            <person name="Conant G."/>
            <person name="Drula E."/>
            <person name="Henrissat B."/>
            <person name="Hansel C."/>
            <person name="Singer S."/>
            <person name="Hutchinson M.I."/>
            <person name="de Vries R.P."/>
            <person name="Natvig D.O."/>
            <person name="Powell A.J."/>
            <person name="Tsang A."/>
            <person name="Grigoriev I.V."/>
        </authorList>
    </citation>
    <scope>NUCLEOTIDE SEQUENCE [LARGE SCALE GENOMIC DNA]</scope>
    <source>
        <strain evidence="2 3">CBS 494.80</strain>
    </source>
</reference>
<dbReference type="Proteomes" id="UP001595075">
    <property type="component" value="Unassembled WGS sequence"/>
</dbReference>
<evidence type="ECO:0000313" key="2">
    <source>
        <dbReference type="EMBL" id="KAL2066905.1"/>
    </source>
</evidence>
<organism evidence="2 3">
    <name type="scientific">Oculimacula yallundae</name>
    <dbReference type="NCBI Taxonomy" id="86028"/>
    <lineage>
        <taxon>Eukaryota</taxon>
        <taxon>Fungi</taxon>
        <taxon>Dikarya</taxon>
        <taxon>Ascomycota</taxon>
        <taxon>Pezizomycotina</taxon>
        <taxon>Leotiomycetes</taxon>
        <taxon>Helotiales</taxon>
        <taxon>Ploettnerulaceae</taxon>
        <taxon>Oculimacula</taxon>
    </lineage>
</organism>
<gene>
    <name evidence="2" type="ORF">VTL71DRAFT_1329</name>
</gene>
<name>A0ABR4CAE9_9HELO</name>
<feature type="non-terminal residue" evidence="2">
    <location>
        <position position="107"/>
    </location>
</feature>
<proteinExistence type="predicted"/>